<protein>
    <submittedName>
        <fullName evidence="1">Uncharacterized protein</fullName>
    </submittedName>
</protein>
<accession>A0ACC1THJ1</accession>
<comment type="caution">
    <text evidence="1">The sequence shown here is derived from an EMBL/GenBank/DDBJ whole genome shotgun (WGS) entry which is preliminary data.</text>
</comment>
<evidence type="ECO:0000313" key="1">
    <source>
        <dbReference type="EMBL" id="KAJ3804014.1"/>
    </source>
</evidence>
<keyword evidence="2" id="KW-1185">Reference proteome</keyword>
<feature type="non-terminal residue" evidence="1">
    <location>
        <position position="1"/>
    </location>
</feature>
<sequence>SHDSEGETAWHYSQSPNDLDTSPPETATPRMLGTIYVHKDTRDGGYQLWVWCNHKGRERELRWQPVDLENEQFTHPKFATRSLKLTSAGKPSWVLNSTLTTYRTRSTRQSRSRPATGSTLGFTPEPESRACNFLTHSYRDDDRVIDSEDETIEYSKRSSEDSDTDRSILNDFELQNPGSSSTPRPTTSNVDITENLILGFTMSAFISSTTDTQILRKMEPASTSKSIIRDIDDQTPDSTDNTTMPSKPEALSRQITTVHIMSGIEDIPVKASSLLTTDIPMRRAVGACISTQPALYQDTRWTNSILARQPTQLILRRDQVVLLMGQNVIWRSQDAQNMNHFKTLLLMFHRVDRSSSTLPSSIQAQLRVVQKVNVTPE</sequence>
<dbReference type="Proteomes" id="UP001163835">
    <property type="component" value="Unassembled WGS sequence"/>
</dbReference>
<dbReference type="EMBL" id="MU796404">
    <property type="protein sequence ID" value="KAJ3804014.1"/>
    <property type="molecule type" value="Genomic_DNA"/>
</dbReference>
<gene>
    <name evidence="1" type="ORF">F5876DRAFT_70975</name>
</gene>
<proteinExistence type="predicted"/>
<evidence type="ECO:0000313" key="2">
    <source>
        <dbReference type="Proteomes" id="UP001163835"/>
    </source>
</evidence>
<reference evidence="1" key="1">
    <citation type="submission" date="2022-09" db="EMBL/GenBank/DDBJ databases">
        <title>A Global Phylogenomic Analysis of the Shiitake Genus Lentinula.</title>
        <authorList>
            <consortium name="DOE Joint Genome Institute"/>
            <person name="Sierra-Patev S."/>
            <person name="Min B."/>
            <person name="Naranjo-Ortiz M."/>
            <person name="Looney B."/>
            <person name="Konkel Z."/>
            <person name="Slot J.C."/>
            <person name="Sakamoto Y."/>
            <person name="Steenwyk J.L."/>
            <person name="Rokas A."/>
            <person name="Carro J."/>
            <person name="Camarero S."/>
            <person name="Ferreira P."/>
            <person name="Molpeceres G."/>
            <person name="Ruiz-Duenas F.J."/>
            <person name="Serrano A."/>
            <person name="Henrissat B."/>
            <person name="Drula E."/>
            <person name="Hughes K.W."/>
            <person name="Mata J.L."/>
            <person name="Ishikawa N.K."/>
            <person name="Vargas-Isla R."/>
            <person name="Ushijima S."/>
            <person name="Smith C.A."/>
            <person name="Ahrendt S."/>
            <person name="Andreopoulos W."/>
            <person name="He G."/>
            <person name="Labutti K."/>
            <person name="Lipzen A."/>
            <person name="Ng V."/>
            <person name="Riley R."/>
            <person name="Sandor L."/>
            <person name="Barry K."/>
            <person name="Martinez A.T."/>
            <person name="Xiao Y."/>
            <person name="Gibbons J.G."/>
            <person name="Terashima K."/>
            <person name="Grigoriev I.V."/>
            <person name="Hibbett D.S."/>
        </authorList>
    </citation>
    <scope>NUCLEOTIDE SEQUENCE</scope>
    <source>
        <strain evidence="1">TMI1499</strain>
    </source>
</reference>
<name>A0ACC1THJ1_9AGAR</name>
<organism evidence="1 2">
    <name type="scientific">Lentinula aff. lateritia</name>
    <dbReference type="NCBI Taxonomy" id="2804960"/>
    <lineage>
        <taxon>Eukaryota</taxon>
        <taxon>Fungi</taxon>
        <taxon>Dikarya</taxon>
        <taxon>Basidiomycota</taxon>
        <taxon>Agaricomycotina</taxon>
        <taxon>Agaricomycetes</taxon>
        <taxon>Agaricomycetidae</taxon>
        <taxon>Agaricales</taxon>
        <taxon>Marasmiineae</taxon>
        <taxon>Omphalotaceae</taxon>
        <taxon>Lentinula</taxon>
    </lineage>
</organism>